<organism evidence="1 2">
    <name type="scientific">Paramecium primaurelia</name>
    <dbReference type="NCBI Taxonomy" id="5886"/>
    <lineage>
        <taxon>Eukaryota</taxon>
        <taxon>Sar</taxon>
        <taxon>Alveolata</taxon>
        <taxon>Ciliophora</taxon>
        <taxon>Intramacronucleata</taxon>
        <taxon>Oligohymenophorea</taxon>
        <taxon>Peniculida</taxon>
        <taxon>Parameciidae</taxon>
        <taxon>Paramecium</taxon>
    </lineage>
</organism>
<dbReference type="EMBL" id="CAJJDM010000006">
    <property type="protein sequence ID" value="CAD8045147.1"/>
    <property type="molecule type" value="Genomic_DNA"/>
</dbReference>
<proteinExistence type="predicted"/>
<gene>
    <name evidence="1" type="ORF">PPRIM_AZ9-3.1.T0090173</name>
</gene>
<sequence>MLNQKKGSTSSQTSQLHQLSNVFEIIAKYSILCSEDNYIQKQSIAQLSKYEKPRQRRSQSLLQQVLEKKSELLTNYQKRKCFMKKRKHNI</sequence>
<protein>
    <submittedName>
        <fullName evidence="1">Uncharacterized protein</fullName>
    </submittedName>
</protein>
<evidence type="ECO:0000313" key="1">
    <source>
        <dbReference type="EMBL" id="CAD8045147.1"/>
    </source>
</evidence>
<accession>A0A8S1JST7</accession>
<dbReference type="Proteomes" id="UP000688137">
    <property type="component" value="Unassembled WGS sequence"/>
</dbReference>
<dbReference type="OMA" id="CSEDNYI"/>
<comment type="caution">
    <text evidence="1">The sequence shown here is derived from an EMBL/GenBank/DDBJ whole genome shotgun (WGS) entry which is preliminary data.</text>
</comment>
<dbReference type="AlphaFoldDB" id="A0A8S1JST7"/>
<name>A0A8S1JST7_PARPR</name>
<reference evidence="1" key="1">
    <citation type="submission" date="2021-01" db="EMBL/GenBank/DDBJ databases">
        <authorList>
            <consortium name="Genoscope - CEA"/>
            <person name="William W."/>
        </authorList>
    </citation>
    <scope>NUCLEOTIDE SEQUENCE</scope>
</reference>
<evidence type="ECO:0000313" key="2">
    <source>
        <dbReference type="Proteomes" id="UP000688137"/>
    </source>
</evidence>
<keyword evidence="2" id="KW-1185">Reference proteome</keyword>